<evidence type="ECO:0000313" key="1">
    <source>
        <dbReference type="EMBL" id="KAF8758620.1"/>
    </source>
</evidence>
<gene>
    <name evidence="1" type="ORF">RHS01_02289</name>
</gene>
<evidence type="ECO:0000313" key="2">
    <source>
        <dbReference type="Proteomes" id="UP000614334"/>
    </source>
</evidence>
<dbReference type="EMBL" id="JACYCF010000003">
    <property type="protein sequence ID" value="KAF8758620.1"/>
    <property type="molecule type" value="Genomic_DNA"/>
</dbReference>
<reference evidence="1" key="1">
    <citation type="submission" date="2020-09" db="EMBL/GenBank/DDBJ databases">
        <title>Comparative genome analyses of four rice-infecting Rhizoctonia solani isolates reveal extensive enrichment of homogalacturonan modification genes.</title>
        <authorList>
            <person name="Lee D.-Y."/>
            <person name="Jeon J."/>
            <person name="Kim K.-T."/>
            <person name="Cheong K."/>
            <person name="Song H."/>
            <person name="Choi G."/>
            <person name="Ko J."/>
            <person name="Opiyo S.O."/>
            <person name="Zuo S."/>
            <person name="Madhav S."/>
            <person name="Lee Y.-H."/>
            <person name="Wang G.-L."/>
        </authorList>
    </citation>
    <scope>NUCLEOTIDE SEQUENCE</scope>
    <source>
        <strain evidence="1">AG1-IA B2</strain>
    </source>
</reference>
<comment type="caution">
    <text evidence="1">The sequence shown here is derived from an EMBL/GenBank/DDBJ whole genome shotgun (WGS) entry which is preliminary data.</text>
</comment>
<sequence length="88" mass="9549">MEATPRPLSKVDPIGLTSWVSFWPKPTKGLPAFAQPTPVQAVPPQVPSPPLSLRLRSPIGTTALHLWLQSPPIPLRSRLTTPTPTQAE</sequence>
<organism evidence="1 2">
    <name type="scientific">Rhizoctonia solani</name>
    <dbReference type="NCBI Taxonomy" id="456999"/>
    <lineage>
        <taxon>Eukaryota</taxon>
        <taxon>Fungi</taxon>
        <taxon>Dikarya</taxon>
        <taxon>Basidiomycota</taxon>
        <taxon>Agaricomycotina</taxon>
        <taxon>Agaricomycetes</taxon>
        <taxon>Cantharellales</taxon>
        <taxon>Ceratobasidiaceae</taxon>
        <taxon>Rhizoctonia</taxon>
    </lineage>
</organism>
<dbReference type="AlphaFoldDB" id="A0A8H7IGZ1"/>
<protein>
    <submittedName>
        <fullName evidence="1">Uncharacterized protein</fullName>
    </submittedName>
</protein>
<proteinExistence type="predicted"/>
<accession>A0A8H7IGZ1</accession>
<name>A0A8H7IGZ1_9AGAM</name>
<dbReference type="Proteomes" id="UP000614334">
    <property type="component" value="Unassembled WGS sequence"/>
</dbReference>